<dbReference type="InterPro" id="IPR003369">
    <property type="entry name" value="TatA/B/E"/>
</dbReference>
<keyword evidence="5 9" id="KW-0653">Protein transport</keyword>
<evidence type="ECO:0000256" key="8">
    <source>
        <dbReference type="ARBA" id="ARBA00023136"/>
    </source>
</evidence>
<dbReference type="GO" id="GO:0033281">
    <property type="term" value="C:TAT protein transport complex"/>
    <property type="evidence" value="ECO:0007669"/>
    <property type="project" value="UniProtKB-UniRule"/>
</dbReference>
<comment type="similarity">
    <text evidence="9">Belongs to the TatB family.</text>
</comment>
<keyword evidence="8 9" id="KW-0472">Membrane</keyword>
<accession>A0A4R3Y6Q1</accession>
<dbReference type="PANTHER" id="PTHR33162:SF1">
    <property type="entry name" value="SEC-INDEPENDENT PROTEIN TRANSLOCASE PROTEIN TATA, CHLOROPLASTIC"/>
    <property type="match status" value="1"/>
</dbReference>
<name>A0A4R3Y6Q1_9PAST</name>
<keyword evidence="13" id="KW-1185">Reference proteome</keyword>
<keyword evidence="4 9" id="KW-0812">Transmembrane</keyword>
<dbReference type="Gene3D" id="1.20.5.3310">
    <property type="match status" value="1"/>
</dbReference>
<dbReference type="Proteomes" id="UP000305526">
    <property type="component" value="Unassembled WGS sequence"/>
</dbReference>
<keyword evidence="6 9" id="KW-1133">Transmembrane helix</keyword>
<evidence type="ECO:0000313" key="12">
    <source>
        <dbReference type="Proteomes" id="UP000294619"/>
    </source>
</evidence>
<dbReference type="GO" id="GO:0008320">
    <property type="term" value="F:protein transmembrane transporter activity"/>
    <property type="evidence" value="ECO:0007669"/>
    <property type="project" value="UniProtKB-UniRule"/>
</dbReference>
<evidence type="ECO:0000256" key="6">
    <source>
        <dbReference type="ARBA" id="ARBA00022989"/>
    </source>
</evidence>
<dbReference type="RefSeq" id="WP_132966270.1">
    <property type="nucleotide sequence ID" value="NZ_LEKL01000009.1"/>
</dbReference>
<dbReference type="GO" id="GO:0043953">
    <property type="term" value="P:protein transport by the Tat complex"/>
    <property type="evidence" value="ECO:0007669"/>
    <property type="project" value="UniProtKB-UniRule"/>
</dbReference>
<evidence type="ECO:0000313" key="11">
    <source>
        <dbReference type="EMBL" id="TNG90243.1"/>
    </source>
</evidence>
<dbReference type="EMBL" id="VDGV01000082">
    <property type="protein sequence ID" value="TNG90243.1"/>
    <property type="molecule type" value="Genomic_DNA"/>
</dbReference>
<comment type="caution">
    <text evidence="10">The sequence shown here is derived from an EMBL/GenBank/DDBJ whole genome shotgun (WGS) entry which is preliminary data.</text>
</comment>
<comment type="subcellular location">
    <subcellularLocation>
        <location evidence="9">Cell membrane</location>
        <topology evidence="9">Single-pass membrane protein</topology>
    </subcellularLocation>
    <subcellularLocation>
        <location evidence="1">Membrane</location>
        <topology evidence="1">Single-pass membrane protein</topology>
    </subcellularLocation>
</comment>
<organism evidence="10 12">
    <name type="scientific">Testudinibacter aquarius</name>
    <dbReference type="NCBI Taxonomy" id="1524974"/>
    <lineage>
        <taxon>Bacteria</taxon>
        <taxon>Pseudomonadati</taxon>
        <taxon>Pseudomonadota</taxon>
        <taxon>Gammaproteobacteria</taxon>
        <taxon>Pasteurellales</taxon>
        <taxon>Pasteurellaceae</taxon>
        <taxon>Testudinibacter</taxon>
    </lineage>
</organism>
<gene>
    <name evidence="9 11" type="primary">tatB</name>
    <name evidence="10" type="ORF">EDC16_104155</name>
    <name evidence="11" type="ORF">FHQ21_09350</name>
</gene>
<evidence type="ECO:0000256" key="4">
    <source>
        <dbReference type="ARBA" id="ARBA00022692"/>
    </source>
</evidence>
<evidence type="ECO:0000313" key="10">
    <source>
        <dbReference type="EMBL" id="TCV87965.1"/>
    </source>
</evidence>
<dbReference type="PANTHER" id="PTHR33162">
    <property type="entry name" value="SEC-INDEPENDENT PROTEIN TRANSLOCASE PROTEIN TATA, CHLOROPLASTIC"/>
    <property type="match status" value="1"/>
</dbReference>
<dbReference type="InterPro" id="IPR018448">
    <property type="entry name" value="TatB"/>
</dbReference>
<evidence type="ECO:0000256" key="3">
    <source>
        <dbReference type="ARBA" id="ARBA00022475"/>
    </source>
</evidence>
<keyword evidence="7 9" id="KW-0811">Translocation</keyword>
<keyword evidence="2 9" id="KW-0813">Transport</keyword>
<evidence type="ECO:0000256" key="5">
    <source>
        <dbReference type="ARBA" id="ARBA00022927"/>
    </source>
</evidence>
<dbReference type="AlphaFoldDB" id="A0A4R3Y6Q1"/>
<evidence type="ECO:0000256" key="7">
    <source>
        <dbReference type="ARBA" id="ARBA00023010"/>
    </source>
</evidence>
<reference evidence="11 13" key="2">
    <citation type="submission" date="2019-05" db="EMBL/GenBank/DDBJ databases">
        <title>Pasteurellaceae isolates from reptiles.</title>
        <authorList>
            <person name="Bojesen A.M."/>
            <person name="Lund E."/>
        </authorList>
    </citation>
    <scope>NUCLEOTIDE SEQUENCE [LARGE SCALE GENOMIC DNA]</scope>
    <source>
        <strain evidence="11 13">ELNT2x</strain>
    </source>
</reference>
<dbReference type="HAMAP" id="MF_00237">
    <property type="entry name" value="TatB"/>
    <property type="match status" value="1"/>
</dbReference>
<dbReference type="PRINTS" id="PR01506">
    <property type="entry name" value="TATBPROTEIN"/>
</dbReference>
<dbReference type="Proteomes" id="UP000294619">
    <property type="component" value="Unassembled WGS sequence"/>
</dbReference>
<keyword evidence="3 9" id="KW-1003">Cell membrane</keyword>
<sequence>MFDIGFSELVLIFVVGLVVLGPQRLPVAIRTVVSWIRTIRGIATNVQNELSQELKLHELQESIKKAEKLSLSELSPELAKNIQDLKESAQKMQQSVQQQGEQLQSGIKNIEQNLKENALSEDDQAMLAEAGEPQLVTDESAVAEDTALAVPNGEADKIAVDTVVVDKVVIDKTVADKTADAAKV</sequence>
<evidence type="ECO:0000256" key="1">
    <source>
        <dbReference type="ARBA" id="ARBA00004167"/>
    </source>
</evidence>
<evidence type="ECO:0000313" key="13">
    <source>
        <dbReference type="Proteomes" id="UP000305526"/>
    </source>
</evidence>
<reference evidence="10 12" key="1">
    <citation type="submission" date="2019-03" db="EMBL/GenBank/DDBJ databases">
        <title>Genomic Encyclopedia of Type Strains, Phase IV (KMG-IV): sequencing the most valuable type-strain genomes for metagenomic binning, comparative biology and taxonomic classification.</title>
        <authorList>
            <person name="Goeker M."/>
        </authorList>
    </citation>
    <scope>NUCLEOTIDE SEQUENCE [LARGE SCALE GENOMIC DNA]</scope>
    <source>
        <strain evidence="10 12">DSM 28140</strain>
    </source>
</reference>
<evidence type="ECO:0000256" key="9">
    <source>
        <dbReference type="HAMAP-Rule" id="MF_00237"/>
    </source>
</evidence>
<dbReference type="Pfam" id="PF02416">
    <property type="entry name" value="TatA_B_E"/>
    <property type="match status" value="1"/>
</dbReference>
<evidence type="ECO:0000256" key="2">
    <source>
        <dbReference type="ARBA" id="ARBA00022448"/>
    </source>
</evidence>
<protein>
    <recommendedName>
        <fullName evidence="9">Sec-independent protein translocase protein TatB</fullName>
    </recommendedName>
</protein>
<proteinExistence type="inferred from homology"/>
<dbReference type="EMBL" id="SMCP01000004">
    <property type="protein sequence ID" value="TCV87965.1"/>
    <property type="molecule type" value="Genomic_DNA"/>
</dbReference>
<dbReference type="NCBIfam" id="TIGR01410">
    <property type="entry name" value="tatB"/>
    <property type="match status" value="1"/>
</dbReference>
<comment type="subunit">
    <text evidence="9">The Tat system comprises two distinct complexes: a TatABC complex, containing multiple copies of TatA, TatB and TatC subunits, and a separate TatA complex, containing only TatA subunits. Substrates initially bind to the TatABC complex, which probably triggers association of the separate TatA complex to form the active translocon.</text>
</comment>
<comment type="function">
    <text evidence="9">Part of the twin-arginine translocation (Tat) system that transports large folded proteins containing a characteristic twin-arginine motif in their signal peptide across membranes. Together with TatC, TatB is part of a receptor directly interacting with Tat signal peptides. TatB may form an oligomeric binding site that transiently accommodates folded Tat precursor proteins before their translocation.</text>
</comment>